<gene>
    <name evidence="2" type="ORF">R6Y95_01810</name>
</gene>
<evidence type="ECO:0000313" key="3">
    <source>
        <dbReference type="Proteomes" id="UP001626603"/>
    </source>
</evidence>
<sequence>MTTPHGTGSSRRLATDIEGFVGSDLEALCREAAMLVMREDAVFVNQSHFEKAREKVHATMNERLRQCYGKVQQHFKDRLPKDVQPLEYQ</sequence>
<dbReference type="Gene3D" id="1.10.8.60">
    <property type="match status" value="1"/>
</dbReference>
<evidence type="ECO:0000259" key="1">
    <source>
        <dbReference type="Pfam" id="PF17862"/>
    </source>
</evidence>
<protein>
    <recommendedName>
        <fullName evidence="1">AAA ATPase AAA+ lid domain-containing protein</fullName>
    </recommendedName>
</protein>
<dbReference type="Proteomes" id="UP001626603">
    <property type="component" value="Chromosome"/>
</dbReference>
<dbReference type="InterPro" id="IPR041569">
    <property type="entry name" value="AAA_lid_3"/>
</dbReference>
<dbReference type="EMBL" id="CP137641">
    <property type="protein sequence ID" value="WOX56083.1"/>
    <property type="molecule type" value="Genomic_DNA"/>
</dbReference>
<proteinExistence type="predicted"/>
<dbReference type="AlphaFoldDB" id="A0ABD8AAM7"/>
<dbReference type="Pfam" id="PF17862">
    <property type="entry name" value="AAA_lid_3"/>
    <property type="match status" value="1"/>
</dbReference>
<accession>A0ABD8AAM7</accession>
<name>A0ABD8AAM7_9EURY</name>
<reference evidence="2 3" key="1">
    <citation type="submission" date="2023-10" db="EMBL/GenBank/DDBJ databases">
        <title>The complete genome sequence of Methanoculleus palmolei DSM 4273.</title>
        <authorList>
            <person name="Lai S.-J."/>
            <person name="You Y.-T."/>
            <person name="Chen S.-C."/>
        </authorList>
    </citation>
    <scope>NUCLEOTIDE SEQUENCE [LARGE SCALE GENOMIC DNA]</scope>
    <source>
        <strain evidence="2 3">DSM 4273</strain>
    </source>
</reference>
<organism evidence="2 3">
    <name type="scientific">Methanoculleus palmolei</name>
    <dbReference type="NCBI Taxonomy" id="72612"/>
    <lineage>
        <taxon>Archaea</taxon>
        <taxon>Methanobacteriati</taxon>
        <taxon>Methanobacteriota</taxon>
        <taxon>Stenosarchaea group</taxon>
        <taxon>Methanomicrobia</taxon>
        <taxon>Methanomicrobiales</taxon>
        <taxon>Methanomicrobiaceae</taxon>
        <taxon>Methanoculleus</taxon>
    </lineage>
</organism>
<keyword evidence="3" id="KW-1185">Reference proteome</keyword>
<feature type="domain" description="AAA ATPase AAA+ lid" evidence="1">
    <location>
        <begin position="12"/>
        <end position="51"/>
    </location>
</feature>
<evidence type="ECO:0000313" key="2">
    <source>
        <dbReference type="EMBL" id="WOX56083.1"/>
    </source>
</evidence>